<organism evidence="2 3">
    <name type="scientific">Taxus chinensis</name>
    <name type="common">Chinese yew</name>
    <name type="synonym">Taxus wallichiana var. chinensis</name>
    <dbReference type="NCBI Taxonomy" id="29808"/>
    <lineage>
        <taxon>Eukaryota</taxon>
        <taxon>Viridiplantae</taxon>
        <taxon>Streptophyta</taxon>
        <taxon>Embryophyta</taxon>
        <taxon>Tracheophyta</taxon>
        <taxon>Spermatophyta</taxon>
        <taxon>Pinopsida</taxon>
        <taxon>Pinidae</taxon>
        <taxon>Conifers II</taxon>
        <taxon>Cupressales</taxon>
        <taxon>Taxaceae</taxon>
        <taxon>Taxus</taxon>
    </lineage>
</organism>
<name>A0AA38GJA7_TAXCH</name>
<feature type="non-terminal residue" evidence="2">
    <location>
        <position position="159"/>
    </location>
</feature>
<feature type="region of interest" description="Disordered" evidence="1">
    <location>
        <begin position="63"/>
        <end position="106"/>
    </location>
</feature>
<comment type="caution">
    <text evidence="2">The sequence shown here is derived from an EMBL/GenBank/DDBJ whole genome shotgun (WGS) entry which is preliminary data.</text>
</comment>
<reference evidence="2 3" key="1">
    <citation type="journal article" date="2021" name="Nat. Plants">
        <title>The Taxus genome provides insights into paclitaxel biosynthesis.</title>
        <authorList>
            <person name="Xiong X."/>
            <person name="Gou J."/>
            <person name="Liao Q."/>
            <person name="Li Y."/>
            <person name="Zhou Q."/>
            <person name="Bi G."/>
            <person name="Li C."/>
            <person name="Du R."/>
            <person name="Wang X."/>
            <person name="Sun T."/>
            <person name="Guo L."/>
            <person name="Liang H."/>
            <person name="Lu P."/>
            <person name="Wu Y."/>
            <person name="Zhang Z."/>
            <person name="Ro D.K."/>
            <person name="Shang Y."/>
            <person name="Huang S."/>
            <person name="Yan J."/>
        </authorList>
    </citation>
    <scope>NUCLEOTIDE SEQUENCE [LARGE SCALE GENOMIC DNA]</scope>
    <source>
        <strain evidence="2">Ta-2019</strain>
    </source>
</reference>
<keyword evidence="3" id="KW-1185">Reference proteome</keyword>
<protein>
    <submittedName>
        <fullName evidence="2">Uncharacterized protein</fullName>
    </submittedName>
</protein>
<gene>
    <name evidence="2" type="ORF">KI387_017629</name>
</gene>
<feature type="region of interest" description="Disordered" evidence="1">
    <location>
        <begin position="120"/>
        <end position="159"/>
    </location>
</feature>
<dbReference type="Proteomes" id="UP000824469">
    <property type="component" value="Unassembled WGS sequence"/>
</dbReference>
<dbReference type="AlphaFoldDB" id="A0AA38GJA7"/>
<proteinExistence type="predicted"/>
<evidence type="ECO:0000313" key="2">
    <source>
        <dbReference type="EMBL" id="KAH9322990.1"/>
    </source>
</evidence>
<evidence type="ECO:0000313" key="3">
    <source>
        <dbReference type="Proteomes" id="UP000824469"/>
    </source>
</evidence>
<accession>A0AA38GJA7</accession>
<feature type="region of interest" description="Disordered" evidence="1">
    <location>
        <begin position="1"/>
        <end position="20"/>
    </location>
</feature>
<sequence>MEVDKSGKTSGSGGTGFAKQNNLVDGAEYNVRNGNTNLKFGTHNCDTRRDNIGFGKENGNIGKMGSRFGGQKNVGHTDVGMGGNINSEGGIDIDNQNRGPPGHAMTLQNDYADIVHIGSQGGRDVWDTGYYQRQRRGSDEKLSGGGEPTNSSDFFPRPS</sequence>
<dbReference type="EMBL" id="JAHRHJ020000003">
    <property type="protein sequence ID" value="KAH9322990.1"/>
    <property type="molecule type" value="Genomic_DNA"/>
</dbReference>
<evidence type="ECO:0000256" key="1">
    <source>
        <dbReference type="SAM" id="MobiDB-lite"/>
    </source>
</evidence>